<keyword evidence="2" id="KW-0732">Signal</keyword>
<proteinExistence type="inferred from homology"/>
<dbReference type="InterPro" id="IPR036938">
    <property type="entry name" value="PAP2/HPO_sf"/>
</dbReference>
<dbReference type="PRINTS" id="PR00483">
    <property type="entry name" value="BACPHPHTASE"/>
</dbReference>
<feature type="signal peptide" evidence="2">
    <location>
        <begin position="1"/>
        <end position="20"/>
    </location>
</feature>
<name>A0ABN1H716_9CAUL</name>
<evidence type="ECO:0000256" key="1">
    <source>
        <dbReference type="PIRNR" id="PIRNR000897"/>
    </source>
</evidence>
<comment type="catalytic activity">
    <reaction evidence="1">
        <text>a phosphate monoester + H2O = an alcohol + phosphate</text>
        <dbReference type="Rhea" id="RHEA:15017"/>
        <dbReference type="ChEBI" id="CHEBI:15377"/>
        <dbReference type="ChEBI" id="CHEBI:30879"/>
        <dbReference type="ChEBI" id="CHEBI:43474"/>
        <dbReference type="ChEBI" id="CHEBI:67140"/>
        <dbReference type="EC" id="3.1.3.2"/>
    </reaction>
</comment>
<dbReference type="RefSeq" id="WP_343794800.1">
    <property type="nucleotide sequence ID" value="NZ_BAAAGA010000009.1"/>
</dbReference>
<comment type="caution">
    <text evidence="3">The sequence shown here is derived from an EMBL/GenBank/DDBJ whole genome shotgun (WGS) entry which is preliminary data.</text>
</comment>
<dbReference type="Gene3D" id="1.20.144.10">
    <property type="entry name" value="Phosphatidic acid phosphatase type 2/haloperoxidase"/>
    <property type="match status" value="1"/>
</dbReference>
<organism evidence="3 4">
    <name type="scientific">Brevundimonas kwangchunensis</name>
    <dbReference type="NCBI Taxonomy" id="322163"/>
    <lineage>
        <taxon>Bacteria</taxon>
        <taxon>Pseudomonadati</taxon>
        <taxon>Pseudomonadota</taxon>
        <taxon>Alphaproteobacteria</taxon>
        <taxon>Caulobacterales</taxon>
        <taxon>Caulobacteraceae</taxon>
        <taxon>Brevundimonas</taxon>
    </lineage>
</organism>
<dbReference type="Proteomes" id="UP001501352">
    <property type="component" value="Unassembled WGS sequence"/>
</dbReference>
<protein>
    <recommendedName>
        <fullName evidence="1">Acid phosphatase</fullName>
        <ecNumber evidence="1">3.1.3.2</ecNumber>
    </recommendedName>
</protein>
<comment type="similarity">
    <text evidence="1">Belongs to the class A bacterial acid phosphatase family.</text>
</comment>
<evidence type="ECO:0000313" key="3">
    <source>
        <dbReference type="EMBL" id="GAA0630297.1"/>
    </source>
</evidence>
<dbReference type="EMBL" id="BAAAGA010000009">
    <property type="protein sequence ID" value="GAA0630297.1"/>
    <property type="molecule type" value="Genomic_DNA"/>
</dbReference>
<dbReference type="EC" id="3.1.3.2" evidence="1"/>
<dbReference type="PROSITE" id="PS51257">
    <property type="entry name" value="PROKAR_LIPOPROTEIN"/>
    <property type="match status" value="1"/>
</dbReference>
<evidence type="ECO:0000313" key="4">
    <source>
        <dbReference type="Proteomes" id="UP001501352"/>
    </source>
</evidence>
<gene>
    <name evidence="3" type="ORF">GCM10009422_29800</name>
</gene>
<sequence length="254" mass="26348">MIRAAAALAACVTLAGCATARPAQPEPVSGYLSQDAIEALAALPVPPDADAPPEALPGQPGTDRWWLATAHAELRPPWAAQHFDCVLGTRLAASPRPALSRLMARVLVDADSLTRAMMARSDRKRPAANPDLDICQRADDATRTSPSWPASGGVAGAAYGELFAALAPGQADGVRHMGREIGVSRAVCRMNWPSDVDAGAQAGLAIYDAASRSPEFAADLEAARVEVAAARAEGLTNPSCAAERRALATPDAVR</sequence>
<dbReference type="SUPFAM" id="SSF48317">
    <property type="entry name" value="Acid phosphatase/Vanadium-dependent haloperoxidase"/>
    <property type="match status" value="1"/>
</dbReference>
<evidence type="ECO:0000256" key="2">
    <source>
        <dbReference type="SAM" id="SignalP"/>
    </source>
</evidence>
<dbReference type="PIRSF" id="PIRSF000897">
    <property type="entry name" value="Acid_Ptase_ClsA"/>
    <property type="match status" value="1"/>
</dbReference>
<keyword evidence="1" id="KW-0378">Hydrolase</keyword>
<feature type="chain" id="PRO_5046372690" description="Acid phosphatase" evidence="2">
    <location>
        <begin position="21"/>
        <end position="254"/>
    </location>
</feature>
<dbReference type="InterPro" id="IPR001011">
    <property type="entry name" value="Acid_Pase_classA_bac"/>
</dbReference>
<accession>A0ABN1H716</accession>
<reference evidence="3 4" key="1">
    <citation type="journal article" date="2019" name="Int. J. Syst. Evol. Microbiol.">
        <title>The Global Catalogue of Microorganisms (GCM) 10K type strain sequencing project: providing services to taxonomists for standard genome sequencing and annotation.</title>
        <authorList>
            <consortium name="The Broad Institute Genomics Platform"/>
            <consortium name="The Broad Institute Genome Sequencing Center for Infectious Disease"/>
            <person name="Wu L."/>
            <person name="Ma J."/>
        </authorList>
    </citation>
    <scope>NUCLEOTIDE SEQUENCE [LARGE SCALE GENOMIC DNA]</scope>
    <source>
        <strain evidence="3 4">JCM 12928</strain>
    </source>
</reference>
<keyword evidence="4" id="KW-1185">Reference proteome</keyword>